<gene>
    <name evidence="1" type="ORF">AN477_10935</name>
</gene>
<reference evidence="1 2" key="1">
    <citation type="submission" date="2015-09" db="EMBL/GenBank/DDBJ databases">
        <title>Draft genome sequence of Alicyclobacillus ferrooxydans DSM 22381.</title>
        <authorList>
            <person name="Hemp J."/>
        </authorList>
    </citation>
    <scope>NUCLEOTIDE SEQUENCE [LARGE SCALE GENOMIC DNA]</scope>
    <source>
        <strain evidence="1 2">TC-34</strain>
    </source>
</reference>
<sequence length="87" mass="9738">MLPFRLSLVEVQKMDSLNPDTSELADAMFHPSNYEDDKDLSEALATTHEQVSDVYMAGTSDGITFLENGAVRENSMNRRQASDRTKP</sequence>
<dbReference type="STRING" id="471514.AN477_10935"/>
<keyword evidence="2" id="KW-1185">Reference proteome</keyword>
<organism evidence="1 2">
    <name type="scientific">Alicyclobacillus ferrooxydans</name>
    <dbReference type="NCBI Taxonomy" id="471514"/>
    <lineage>
        <taxon>Bacteria</taxon>
        <taxon>Bacillati</taxon>
        <taxon>Bacillota</taxon>
        <taxon>Bacilli</taxon>
        <taxon>Bacillales</taxon>
        <taxon>Alicyclobacillaceae</taxon>
        <taxon>Alicyclobacillus</taxon>
    </lineage>
</organism>
<name>A0A0P9EKL5_9BACL</name>
<accession>A0A0P9EKL5</accession>
<protein>
    <submittedName>
        <fullName evidence="1">Uncharacterized protein</fullName>
    </submittedName>
</protein>
<dbReference type="InterPro" id="IPR025100">
    <property type="entry name" value="DUF4025"/>
</dbReference>
<dbReference type="PATRIC" id="fig|471514.4.peg.1989"/>
<comment type="caution">
    <text evidence="1">The sequence shown here is derived from an EMBL/GenBank/DDBJ whole genome shotgun (WGS) entry which is preliminary data.</text>
</comment>
<evidence type="ECO:0000313" key="1">
    <source>
        <dbReference type="EMBL" id="KPV43680.1"/>
    </source>
</evidence>
<dbReference type="AlphaFoldDB" id="A0A0P9EKL5"/>
<dbReference type="Proteomes" id="UP000050482">
    <property type="component" value="Unassembled WGS sequence"/>
</dbReference>
<dbReference type="Pfam" id="PF13217">
    <property type="entry name" value="DUF4025"/>
    <property type="match status" value="1"/>
</dbReference>
<dbReference type="EMBL" id="LJCO01000046">
    <property type="protein sequence ID" value="KPV43680.1"/>
    <property type="molecule type" value="Genomic_DNA"/>
</dbReference>
<proteinExistence type="predicted"/>
<evidence type="ECO:0000313" key="2">
    <source>
        <dbReference type="Proteomes" id="UP000050482"/>
    </source>
</evidence>